<feature type="transmembrane region" description="Helical" evidence="1">
    <location>
        <begin position="29"/>
        <end position="55"/>
    </location>
</feature>
<keyword evidence="1" id="KW-0812">Transmembrane</keyword>
<feature type="transmembrane region" description="Helical" evidence="1">
    <location>
        <begin position="75"/>
        <end position="95"/>
    </location>
</feature>
<proteinExistence type="predicted"/>
<organism evidence="2 3">
    <name type="scientific">Ligilactobacillus saerimneri</name>
    <dbReference type="NCBI Taxonomy" id="228229"/>
    <lineage>
        <taxon>Bacteria</taxon>
        <taxon>Bacillati</taxon>
        <taxon>Bacillota</taxon>
        <taxon>Bacilli</taxon>
        <taxon>Lactobacillales</taxon>
        <taxon>Lactobacillaceae</taxon>
        <taxon>Ligilactobacillus</taxon>
    </lineage>
</organism>
<sequence>MNKNDNKQQHNVAQEMADIELIIGKIMRIGVIIAAAVMLIGLIMLLITGNGGYYANSYPTTLTAIWHGLFLGRPFAYMMAGTFLLILTPVLRVIVSIYAFFVEKDMLYVVITTTVLLILVVSFIIGHN</sequence>
<dbReference type="KEGG" id="lsw:GTO87_00935"/>
<dbReference type="InterPro" id="IPR012861">
    <property type="entry name" value="DUF1634"/>
</dbReference>
<dbReference type="GeneID" id="89599138"/>
<evidence type="ECO:0000313" key="2">
    <source>
        <dbReference type="EMBL" id="QLL77321.1"/>
    </source>
</evidence>
<gene>
    <name evidence="2" type="ORF">GTO87_00935</name>
</gene>
<reference evidence="2 3" key="1">
    <citation type="submission" date="2020-01" db="EMBL/GenBank/DDBJ databases">
        <title>Complete and circular genome sequences of six lactobacillus isolates from horses.</title>
        <authorList>
            <person name="Hassan H.M."/>
        </authorList>
    </citation>
    <scope>NUCLEOTIDE SEQUENCE [LARGE SCALE GENOMIC DNA]</scope>
    <source>
        <strain evidence="2 3">1A</strain>
    </source>
</reference>
<evidence type="ECO:0000313" key="3">
    <source>
        <dbReference type="Proteomes" id="UP000510886"/>
    </source>
</evidence>
<protein>
    <submittedName>
        <fullName evidence="2">DUF1634 domain-containing protein</fullName>
    </submittedName>
</protein>
<dbReference type="RefSeq" id="WP_009553872.1">
    <property type="nucleotide sequence ID" value="NZ_CAUWBC010000019.1"/>
</dbReference>
<dbReference type="Proteomes" id="UP000510886">
    <property type="component" value="Chromosome"/>
</dbReference>
<keyword evidence="1" id="KW-0472">Membrane</keyword>
<keyword evidence="1" id="KW-1133">Transmembrane helix</keyword>
<name>A0A7H9EI57_9LACO</name>
<dbReference type="EMBL" id="CP047418">
    <property type="protein sequence ID" value="QLL77321.1"/>
    <property type="molecule type" value="Genomic_DNA"/>
</dbReference>
<feature type="transmembrane region" description="Helical" evidence="1">
    <location>
        <begin position="107"/>
        <end position="125"/>
    </location>
</feature>
<accession>A0A7H9EI57</accession>
<dbReference type="AlphaFoldDB" id="A0A7H9EI57"/>
<dbReference type="Pfam" id="PF07843">
    <property type="entry name" value="DUF1634"/>
    <property type="match status" value="1"/>
</dbReference>
<evidence type="ECO:0000256" key="1">
    <source>
        <dbReference type="SAM" id="Phobius"/>
    </source>
</evidence>